<feature type="region of interest" description="Disordered" evidence="1">
    <location>
        <begin position="126"/>
        <end position="175"/>
    </location>
</feature>
<gene>
    <name evidence="2" type="primary">LOC114327035</name>
</gene>
<dbReference type="AlphaFoldDB" id="A0A6P7FD93"/>
<proteinExistence type="predicted"/>
<sequence length="175" mass="19370">MEKLEMDITQNMEENDTIVGTPTKQEVMNIISQLKNNKSPGATEITAEMLKAGGEQRYEQLYWLVKKIWEEEKMPNDWMLARICPIHKKGDKQTCENYRGIAVLETGYKIIAQLMEEGSSTIRREVSVAESAGAESAGAESAGAESAGAEPAGAETPTPNRRRRNGPSPWKNISV</sequence>
<evidence type="ECO:0000256" key="1">
    <source>
        <dbReference type="SAM" id="MobiDB-lite"/>
    </source>
</evidence>
<accession>A0A6P7FD93</accession>
<evidence type="ECO:0000313" key="2">
    <source>
        <dbReference type="RefSeq" id="XP_028131335.1"/>
    </source>
</evidence>
<dbReference type="RefSeq" id="XP_028131335.1">
    <property type="nucleotide sequence ID" value="XM_028275534.1"/>
</dbReference>
<organism evidence="2">
    <name type="scientific">Diabrotica virgifera virgifera</name>
    <name type="common">western corn rootworm</name>
    <dbReference type="NCBI Taxonomy" id="50390"/>
    <lineage>
        <taxon>Eukaryota</taxon>
        <taxon>Metazoa</taxon>
        <taxon>Ecdysozoa</taxon>
        <taxon>Arthropoda</taxon>
        <taxon>Hexapoda</taxon>
        <taxon>Insecta</taxon>
        <taxon>Pterygota</taxon>
        <taxon>Neoptera</taxon>
        <taxon>Endopterygota</taxon>
        <taxon>Coleoptera</taxon>
        <taxon>Polyphaga</taxon>
        <taxon>Cucujiformia</taxon>
        <taxon>Chrysomeloidea</taxon>
        <taxon>Chrysomelidae</taxon>
        <taxon>Galerucinae</taxon>
        <taxon>Diabroticina</taxon>
        <taxon>Diabroticites</taxon>
        <taxon>Diabrotica</taxon>
    </lineage>
</organism>
<dbReference type="InParanoid" id="A0A6P7FD93"/>
<name>A0A6P7FD93_DIAVI</name>
<protein>
    <submittedName>
        <fullName evidence="2">Uncharacterized protein LOC114327035</fullName>
    </submittedName>
</protein>
<reference evidence="2" key="1">
    <citation type="submission" date="2025-08" db="UniProtKB">
        <authorList>
            <consortium name="RefSeq"/>
        </authorList>
    </citation>
    <scope>IDENTIFICATION</scope>
    <source>
        <tissue evidence="2">Whole insect</tissue>
    </source>
</reference>
<dbReference type="PANTHER" id="PTHR19446">
    <property type="entry name" value="REVERSE TRANSCRIPTASES"/>
    <property type="match status" value="1"/>
</dbReference>
<feature type="compositionally biased region" description="Low complexity" evidence="1">
    <location>
        <begin position="128"/>
        <end position="159"/>
    </location>
</feature>